<dbReference type="EMBL" id="HG001818">
    <property type="protein sequence ID" value="CDF37154.1"/>
    <property type="molecule type" value="Genomic_DNA"/>
</dbReference>
<name>R7QGE0_CHOCR</name>
<dbReference type="Proteomes" id="UP000012073">
    <property type="component" value="Unassembled WGS sequence"/>
</dbReference>
<evidence type="ECO:0000313" key="2">
    <source>
        <dbReference type="Proteomes" id="UP000012073"/>
    </source>
</evidence>
<reference evidence="2" key="1">
    <citation type="journal article" date="2013" name="Proc. Natl. Acad. Sci. U.S.A.">
        <title>Genome structure and metabolic features in the red seaweed Chondrus crispus shed light on evolution of the Archaeplastida.</title>
        <authorList>
            <person name="Collen J."/>
            <person name="Porcel B."/>
            <person name="Carre W."/>
            <person name="Ball S.G."/>
            <person name="Chaparro C."/>
            <person name="Tonon T."/>
            <person name="Barbeyron T."/>
            <person name="Michel G."/>
            <person name="Noel B."/>
            <person name="Valentin K."/>
            <person name="Elias M."/>
            <person name="Artiguenave F."/>
            <person name="Arun A."/>
            <person name="Aury J.M."/>
            <person name="Barbosa-Neto J.F."/>
            <person name="Bothwell J.H."/>
            <person name="Bouget F.Y."/>
            <person name="Brillet L."/>
            <person name="Cabello-Hurtado F."/>
            <person name="Capella-Gutierrez S."/>
            <person name="Charrier B."/>
            <person name="Cladiere L."/>
            <person name="Cock J.M."/>
            <person name="Coelho S.M."/>
            <person name="Colleoni C."/>
            <person name="Czjzek M."/>
            <person name="Da Silva C."/>
            <person name="Delage L."/>
            <person name="Denoeud F."/>
            <person name="Deschamps P."/>
            <person name="Dittami S.M."/>
            <person name="Gabaldon T."/>
            <person name="Gachon C.M."/>
            <person name="Groisillier A."/>
            <person name="Herve C."/>
            <person name="Jabbari K."/>
            <person name="Katinka M."/>
            <person name="Kloareg B."/>
            <person name="Kowalczyk N."/>
            <person name="Labadie K."/>
            <person name="Leblanc C."/>
            <person name="Lopez P.J."/>
            <person name="McLachlan D.H."/>
            <person name="Meslet-Cladiere L."/>
            <person name="Moustafa A."/>
            <person name="Nehr Z."/>
            <person name="Nyvall Collen P."/>
            <person name="Panaud O."/>
            <person name="Partensky F."/>
            <person name="Poulain J."/>
            <person name="Rensing S.A."/>
            <person name="Rousvoal S."/>
            <person name="Samson G."/>
            <person name="Symeonidi A."/>
            <person name="Weissenbach J."/>
            <person name="Zambounis A."/>
            <person name="Wincker P."/>
            <person name="Boyen C."/>
        </authorList>
    </citation>
    <scope>NUCLEOTIDE SEQUENCE [LARGE SCALE GENOMIC DNA]</scope>
    <source>
        <strain evidence="2">cv. Stackhouse</strain>
    </source>
</reference>
<proteinExistence type="predicted"/>
<keyword evidence="2" id="KW-1185">Reference proteome</keyword>
<gene>
    <name evidence="1" type="ORF">CHC_T00005114001</name>
</gene>
<dbReference type="KEGG" id="ccp:CHC_T00005114001"/>
<dbReference type="GeneID" id="17324677"/>
<dbReference type="Gramene" id="CDF37154">
    <property type="protein sequence ID" value="CDF37154"/>
    <property type="gene ID" value="CHC_T00005114001"/>
</dbReference>
<evidence type="ECO:0000313" key="1">
    <source>
        <dbReference type="EMBL" id="CDF37154.1"/>
    </source>
</evidence>
<sequence>MDLWLGRAKLHLVRPRGSPVVHGREWTFWSSMGCRATQDCLHLVADSRRLRPDRVRTLLVCSPAPSCQTGAGQISVKRQRPSLSLCGTSASSSHPNINSLPACAL</sequence>
<accession>R7QGE0</accession>
<dbReference type="RefSeq" id="XP_005716973.1">
    <property type="nucleotide sequence ID" value="XM_005716916.1"/>
</dbReference>
<organism evidence="1 2">
    <name type="scientific">Chondrus crispus</name>
    <name type="common">Carrageen Irish moss</name>
    <name type="synonym">Polymorpha crispa</name>
    <dbReference type="NCBI Taxonomy" id="2769"/>
    <lineage>
        <taxon>Eukaryota</taxon>
        <taxon>Rhodophyta</taxon>
        <taxon>Florideophyceae</taxon>
        <taxon>Rhodymeniophycidae</taxon>
        <taxon>Gigartinales</taxon>
        <taxon>Gigartinaceae</taxon>
        <taxon>Chondrus</taxon>
    </lineage>
</organism>
<dbReference type="AlphaFoldDB" id="R7QGE0"/>
<protein>
    <submittedName>
        <fullName evidence="1">Uncharacterized protein</fullName>
    </submittedName>
</protein>